<reference evidence="1 2" key="1">
    <citation type="journal article" date="2021" name="bioRxiv">
        <title>The Gossypium anomalum genome as a resource for cotton improvement and evolutionary analysis of hybrid incompatibility.</title>
        <authorList>
            <person name="Grover C.E."/>
            <person name="Yuan D."/>
            <person name="Arick M.A."/>
            <person name="Miller E.R."/>
            <person name="Hu G."/>
            <person name="Peterson D.G."/>
            <person name="Wendel J.F."/>
            <person name="Udall J.A."/>
        </authorList>
    </citation>
    <scope>NUCLEOTIDE SEQUENCE [LARGE SCALE GENOMIC DNA]</scope>
    <source>
        <strain evidence="1">JFW-Udall</strain>
        <tissue evidence="1">Leaf</tissue>
    </source>
</reference>
<organism evidence="1 2">
    <name type="scientific">Gossypium anomalum</name>
    <dbReference type="NCBI Taxonomy" id="47600"/>
    <lineage>
        <taxon>Eukaryota</taxon>
        <taxon>Viridiplantae</taxon>
        <taxon>Streptophyta</taxon>
        <taxon>Embryophyta</taxon>
        <taxon>Tracheophyta</taxon>
        <taxon>Spermatophyta</taxon>
        <taxon>Magnoliopsida</taxon>
        <taxon>eudicotyledons</taxon>
        <taxon>Gunneridae</taxon>
        <taxon>Pentapetalae</taxon>
        <taxon>rosids</taxon>
        <taxon>malvids</taxon>
        <taxon>Malvales</taxon>
        <taxon>Malvaceae</taxon>
        <taxon>Malvoideae</taxon>
        <taxon>Gossypium</taxon>
    </lineage>
</organism>
<proteinExistence type="predicted"/>
<evidence type="ECO:0000313" key="2">
    <source>
        <dbReference type="Proteomes" id="UP000701853"/>
    </source>
</evidence>
<keyword evidence="2" id="KW-1185">Reference proteome</keyword>
<gene>
    <name evidence="1" type="ORF">CXB51_016735</name>
</gene>
<comment type="caution">
    <text evidence="1">The sequence shown here is derived from an EMBL/GenBank/DDBJ whole genome shotgun (WGS) entry which is preliminary data.</text>
</comment>
<protein>
    <submittedName>
        <fullName evidence="1">Uncharacterized protein</fullName>
    </submittedName>
</protein>
<accession>A0A8J5YG10</accession>
<sequence length="15" mass="1623">MVTPMGLYCGSTLLH</sequence>
<dbReference type="EMBL" id="JAHUZN010000007">
    <property type="protein sequence ID" value="KAG8488673.1"/>
    <property type="molecule type" value="Genomic_DNA"/>
</dbReference>
<name>A0A8J5YG10_9ROSI</name>
<evidence type="ECO:0000313" key="1">
    <source>
        <dbReference type="EMBL" id="KAG8488673.1"/>
    </source>
</evidence>
<dbReference type="Proteomes" id="UP000701853">
    <property type="component" value="Chromosome 7"/>
</dbReference>